<evidence type="ECO:0000256" key="1">
    <source>
        <dbReference type="SAM" id="Phobius"/>
    </source>
</evidence>
<dbReference type="InterPro" id="IPR006976">
    <property type="entry name" value="VanZ-like"/>
</dbReference>
<feature type="transmembrane region" description="Helical" evidence="1">
    <location>
        <begin position="42"/>
        <end position="61"/>
    </location>
</feature>
<keyword evidence="4" id="KW-1185">Reference proteome</keyword>
<dbReference type="EMBL" id="JBIRUI010000012">
    <property type="protein sequence ID" value="MFI1716893.1"/>
    <property type="molecule type" value="Genomic_DNA"/>
</dbReference>
<keyword evidence="1" id="KW-0812">Transmembrane</keyword>
<proteinExistence type="predicted"/>
<dbReference type="Pfam" id="PF04892">
    <property type="entry name" value="VanZ"/>
    <property type="match status" value="1"/>
</dbReference>
<dbReference type="RefSeq" id="WP_398711110.1">
    <property type="nucleotide sequence ID" value="NZ_JBIRUI010000012.1"/>
</dbReference>
<evidence type="ECO:0000313" key="3">
    <source>
        <dbReference type="EMBL" id="MFI1716893.1"/>
    </source>
</evidence>
<dbReference type="Proteomes" id="UP001611339">
    <property type="component" value="Unassembled WGS sequence"/>
</dbReference>
<reference evidence="3 4" key="1">
    <citation type="submission" date="2024-10" db="EMBL/GenBank/DDBJ databases">
        <title>The Natural Products Discovery Center: Release of the First 8490 Sequenced Strains for Exploring Actinobacteria Biosynthetic Diversity.</title>
        <authorList>
            <person name="Kalkreuter E."/>
            <person name="Kautsar S.A."/>
            <person name="Yang D."/>
            <person name="Bader C.D."/>
            <person name="Teijaro C.N."/>
            <person name="Fluegel L."/>
            <person name="Davis C.M."/>
            <person name="Simpson J.R."/>
            <person name="Lauterbach L."/>
            <person name="Steele A.D."/>
            <person name="Gui C."/>
            <person name="Meng S."/>
            <person name="Li G."/>
            <person name="Viehrig K."/>
            <person name="Ye F."/>
            <person name="Su P."/>
            <person name="Kiefer A.F."/>
            <person name="Nichols A."/>
            <person name="Cepeda A.J."/>
            <person name="Yan W."/>
            <person name="Fan B."/>
            <person name="Jiang Y."/>
            <person name="Adhikari A."/>
            <person name="Zheng C.-J."/>
            <person name="Schuster L."/>
            <person name="Cowan T.M."/>
            <person name="Smanski M.J."/>
            <person name="Chevrette M.G."/>
            <person name="De Carvalho L.P.S."/>
            <person name="Shen B."/>
        </authorList>
    </citation>
    <scope>NUCLEOTIDE SEQUENCE [LARGE SCALE GENOMIC DNA]</scope>
    <source>
        <strain evidence="3 4">NPDC020602</strain>
    </source>
</reference>
<gene>
    <name evidence="3" type="ORF">ACH407_25395</name>
</gene>
<protein>
    <submittedName>
        <fullName evidence="3">VanZ family protein</fullName>
    </submittedName>
</protein>
<feature type="transmembrane region" description="Helical" evidence="1">
    <location>
        <begin position="12"/>
        <end position="30"/>
    </location>
</feature>
<keyword evidence="1" id="KW-1133">Transmembrane helix</keyword>
<sequence length="464" mass="49588">MFTAIFQQHHGYLAGCALVALALAAVAWWAAHRLGDPHGRWWAGLAATLAAMIGVTFMGSGDAAGECVVNHDLVEPFHTTQGLWNLAMTVPLGFFAVLASRRPLPALVGVVSVPLAVEFVQGTVDGLGRLCDSADAEMNVLGGLMGAALALSALAALKRVDWLAGAKAALWASVALLVIGVGAARTAVAFTHVDGTGLSAAATGQRETVEKALREAFGDRYVLGKTYHQPCLDLPCANIVFNLFRRGAARQEGYGNGTLSWPDGERLDITFEDGDRPTAMGFPVPGAGAPATAKEAYEAARAYMRAHHPWAEEADAHETHPMGKEAEFGWATRWTWKQDGVLMPRSLDVRIDRQGRVSRLDVNRGPVRLELEKAKLSAEQAERAVREHFTARSGDRGVPDGVRFEALALEAVERGGAWRPEWLVNVRVGAVEQPTSPPTPETADVQWVDALSGDVHGSAFGTGR</sequence>
<accession>A0ABW7UDU3</accession>
<feature type="transmembrane region" description="Helical" evidence="1">
    <location>
        <begin position="136"/>
        <end position="157"/>
    </location>
</feature>
<feature type="transmembrane region" description="Helical" evidence="1">
    <location>
        <begin position="81"/>
        <end position="99"/>
    </location>
</feature>
<comment type="caution">
    <text evidence="3">The sequence shown here is derived from an EMBL/GenBank/DDBJ whole genome shotgun (WGS) entry which is preliminary data.</text>
</comment>
<feature type="domain" description="VanZ-like" evidence="2">
    <location>
        <begin position="49"/>
        <end position="151"/>
    </location>
</feature>
<keyword evidence="1" id="KW-0472">Membrane</keyword>
<feature type="transmembrane region" description="Helical" evidence="1">
    <location>
        <begin position="169"/>
        <end position="190"/>
    </location>
</feature>
<feature type="transmembrane region" description="Helical" evidence="1">
    <location>
        <begin position="106"/>
        <end position="124"/>
    </location>
</feature>
<organism evidence="3 4">
    <name type="scientific">Streptomyces litmocidini</name>
    <dbReference type="NCBI Taxonomy" id="67318"/>
    <lineage>
        <taxon>Bacteria</taxon>
        <taxon>Bacillati</taxon>
        <taxon>Actinomycetota</taxon>
        <taxon>Actinomycetes</taxon>
        <taxon>Kitasatosporales</taxon>
        <taxon>Streptomycetaceae</taxon>
        <taxon>Streptomyces</taxon>
    </lineage>
</organism>
<name>A0ABW7UDU3_9ACTN</name>
<evidence type="ECO:0000313" key="4">
    <source>
        <dbReference type="Proteomes" id="UP001611339"/>
    </source>
</evidence>
<evidence type="ECO:0000259" key="2">
    <source>
        <dbReference type="Pfam" id="PF04892"/>
    </source>
</evidence>